<dbReference type="InterPro" id="IPR036291">
    <property type="entry name" value="NAD(P)-bd_dom_sf"/>
</dbReference>
<accession>A0A6A0B6J7</accession>
<dbReference type="RefSeq" id="WP_172355840.1">
    <property type="nucleotide sequence ID" value="NZ_BLLH01000003.1"/>
</dbReference>
<name>A0A6A0B6J7_9LACT</name>
<evidence type="ECO:0000313" key="2">
    <source>
        <dbReference type="EMBL" id="GFH40365.1"/>
    </source>
</evidence>
<protein>
    <submittedName>
        <fullName evidence="2">Putative NAD-dependent epimerase/dehydratase</fullName>
    </submittedName>
</protein>
<dbReference type="CDD" id="cd05262">
    <property type="entry name" value="SDR_a7"/>
    <property type="match status" value="1"/>
</dbReference>
<dbReference type="SUPFAM" id="SSF51735">
    <property type="entry name" value="NAD(P)-binding Rossmann-fold domains"/>
    <property type="match status" value="1"/>
</dbReference>
<evidence type="ECO:0000313" key="3">
    <source>
        <dbReference type="Proteomes" id="UP000475928"/>
    </source>
</evidence>
<dbReference type="Proteomes" id="UP000475928">
    <property type="component" value="Unassembled WGS sequence"/>
</dbReference>
<dbReference type="Pfam" id="PF01370">
    <property type="entry name" value="Epimerase"/>
    <property type="match status" value="1"/>
</dbReference>
<keyword evidence="3" id="KW-1185">Reference proteome</keyword>
<dbReference type="PANTHER" id="PTHR48079:SF9">
    <property type="entry name" value="PUTATIVE-RELATED"/>
    <property type="match status" value="1"/>
</dbReference>
<organism evidence="2 3">
    <name type="scientific">Pseudolactococcus insecticola</name>
    <dbReference type="NCBI Taxonomy" id="2709158"/>
    <lineage>
        <taxon>Bacteria</taxon>
        <taxon>Bacillati</taxon>
        <taxon>Bacillota</taxon>
        <taxon>Bacilli</taxon>
        <taxon>Lactobacillales</taxon>
        <taxon>Streptococcaceae</taxon>
        <taxon>Pseudolactococcus</taxon>
    </lineage>
</organism>
<dbReference type="Gene3D" id="3.40.50.720">
    <property type="entry name" value="NAD(P)-binding Rossmann-like Domain"/>
    <property type="match status" value="1"/>
</dbReference>
<dbReference type="InterPro" id="IPR001509">
    <property type="entry name" value="Epimerase_deHydtase"/>
</dbReference>
<feature type="domain" description="NAD-dependent epimerase/dehydratase" evidence="1">
    <location>
        <begin position="3"/>
        <end position="92"/>
    </location>
</feature>
<comment type="caution">
    <text evidence="2">The sequence shown here is derived from an EMBL/GenBank/DDBJ whole genome shotgun (WGS) entry which is preliminary data.</text>
</comment>
<gene>
    <name evidence="2" type="ORF">Hs20B_07630</name>
</gene>
<sequence length="292" mass="30378">MKIFVTGGTGFIGSHVVPELLTHGHSVLALARTPEKAAQLEAQGATPVLGTLADIDLLKQTAGKVDAVIHLAFIHNWADMSQSGPTDQAAINAFGDALRGTNKALVITSGVAIVQTQGAVTEVDLPAHDSMRGPSEFLIHDLAKQDIRAVIVRPAPTVHGVGDHGFVKMISDAAAANKESIYISDANSWAAVNVADLAVLYRLAVESAPADSVLHGVAENVPFKAIATAIGEVLQVPVTQVDADEAQKRVAGLAGNLIGVDAIATSDKTRDVTGWTPTHDSLLADIESGNYI</sequence>
<dbReference type="PANTHER" id="PTHR48079">
    <property type="entry name" value="PROTEIN YEEZ"/>
    <property type="match status" value="1"/>
</dbReference>
<dbReference type="GO" id="GO:0005737">
    <property type="term" value="C:cytoplasm"/>
    <property type="evidence" value="ECO:0007669"/>
    <property type="project" value="TreeGrafter"/>
</dbReference>
<dbReference type="InterPro" id="IPR051783">
    <property type="entry name" value="NAD(P)-dependent_oxidoreduct"/>
</dbReference>
<dbReference type="EMBL" id="BLLH01000003">
    <property type="protein sequence ID" value="GFH40365.1"/>
    <property type="molecule type" value="Genomic_DNA"/>
</dbReference>
<evidence type="ECO:0000259" key="1">
    <source>
        <dbReference type="Pfam" id="PF01370"/>
    </source>
</evidence>
<dbReference type="GO" id="GO:0004029">
    <property type="term" value="F:aldehyde dehydrogenase (NAD+) activity"/>
    <property type="evidence" value="ECO:0007669"/>
    <property type="project" value="TreeGrafter"/>
</dbReference>
<reference evidence="2 3" key="1">
    <citation type="submission" date="2020-02" db="EMBL/GenBank/DDBJ databases">
        <title>Draft genome sequence of Lactococcus sp. Hs20B0-1.</title>
        <authorList>
            <person name="Noda S."/>
            <person name="Yuki M."/>
            <person name="Ohkuma M."/>
        </authorList>
    </citation>
    <scope>NUCLEOTIDE SEQUENCE [LARGE SCALE GENOMIC DNA]</scope>
    <source>
        <strain evidence="2 3">Hs20B0-1</strain>
    </source>
</reference>
<proteinExistence type="predicted"/>
<dbReference type="AlphaFoldDB" id="A0A6A0B6J7"/>